<protein>
    <submittedName>
        <fullName evidence="1">Uncharacterized protein</fullName>
    </submittedName>
</protein>
<sequence>MLITTELIEKMHAKPDFTDRKFDLAPLLSVPLNKNERFEVYVEAVRKKTESGLLTALGKTIYPQDKVIQESLACITYFIYSDKKGSDWTKFPDLEKFCNDDNLKEILHKIGQIRQNFSDKEDVGGQKCKPYTVHELVQNNNNYIEPLKLLHDSVKNAILSKLEAESSLLDSIIQLICTYNEETSKGIVAETFPNGKKQVCFMCGAIAEMEYKPGKHFLQTRGFTKRTSLIDQYKRYCEACQIEFQLINDIIKVRQFKEIDILIFFYFYFDSIFINVDPFHEQMSKVDFDVQGTKTEKLGLDFTLGDFNTPFHIEPMAIRSKKDNSSISTRRARAIHTAIKACLNCGCKCVSTSPYTLMRTYDQVFYNEKPTTLEKNIGIDQISNFRDAGLKTEQLELINQLDGLKGLHRVQKFIPINVVPFVKSNVENFANWVNRNGDYLKKLSGDENLEMKEIAKKGEILFGKHFGNSSYKRVKIFRTALDSLMSSMAQKYSEEEAIRFAAAEVMKDVEREQYSPKKGKDIPADCLDYIQSIVAYLKKHGLWNVKKISQWGNPLTDLYEFEYILAIKT</sequence>
<evidence type="ECO:0000313" key="2">
    <source>
        <dbReference type="Proteomes" id="UP000218615"/>
    </source>
</evidence>
<dbReference type="AlphaFoldDB" id="A0A284VT20"/>
<organism evidence="1 2">
    <name type="scientific">Candidatus Methanoperedens nitratireducens</name>
    <dbReference type="NCBI Taxonomy" id="1392998"/>
    <lineage>
        <taxon>Archaea</taxon>
        <taxon>Methanobacteriati</taxon>
        <taxon>Methanobacteriota</taxon>
        <taxon>Stenosarchaea group</taxon>
        <taxon>Methanomicrobia</taxon>
        <taxon>Methanosarcinales</taxon>
        <taxon>ANME-2 cluster</taxon>
        <taxon>Candidatus Methanoperedentaceae</taxon>
        <taxon>Candidatus Methanoperedens</taxon>
    </lineage>
</organism>
<dbReference type="EMBL" id="FZMP01000219">
    <property type="protein sequence ID" value="SNQ62359.1"/>
    <property type="molecule type" value="Genomic_DNA"/>
</dbReference>
<evidence type="ECO:0000313" key="1">
    <source>
        <dbReference type="EMBL" id="SNQ62359.1"/>
    </source>
</evidence>
<reference evidence="2" key="1">
    <citation type="submission" date="2017-06" db="EMBL/GenBank/DDBJ databases">
        <authorList>
            <person name="Cremers G."/>
        </authorList>
    </citation>
    <scope>NUCLEOTIDE SEQUENCE [LARGE SCALE GENOMIC DNA]</scope>
</reference>
<accession>A0A284VT20</accession>
<proteinExistence type="predicted"/>
<name>A0A284VT20_9EURY</name>
<gene>
    <name evidence="1" type="ORF">MNV_700013</name>
</gene>
<dbReference type="Proteomes" id="UP000218615">
    <property type="component" value="Unassembled WGS sequence"/>
</dbReference>
<keyword evidence="2" id="KW-1185">Reference proteome</keyword>